<gene>
    <name evidence="2" type="ORF">BRAFLDRAFT_122429</name>
</gene>
<protein>
    <submittedName>
        <fullName evidence="2">Uncharacterized protein</fullName>
    </submittedName>
</protein>
<dbReference type="InParanoid" id="C3YUD6"/>
<proteinExistence type="predicted"/>
<sequence>MLCYVTKQQSTIIGHSSGATPLRCVLNLPLVPEPCLRANTRAGSDLNKAGVLKKLRERGSNARVCCKEGKWTLVPLSRIIYQIVRTFCLTGNNTRRARRANPVAIVGLHSAPTIDQTTFATWRVGPALSKLRAGKNKKKRRPRNQHFLQEIKLLLTGETRAGHTKGTAGVNCVSNMETGGVTLDSNGHSGPRSENGVAGTKFGMMSSSFESKRTGVSFGQIEEDFDKPKKGKLPKDAADVREMSAQIVADVLARSVLEHLVVNQKRFGLNAEALTAARAAALWAANRPAAPSLQNPEAAAWEVIQAAEKASNVSRPAAVLSTLSKKDEKSNGKNGLAVTNGRTKEKENVTRPKKARSKTCVIL</sequence>
<evidence type="ECO:0000256" key="1">
    <source>
        <dbReference type="SAM" id="MobiDB-lite"/>
    </source>
</evidence>
<name>C3YUD6_BRAFL</name>
<evidence type="ECO:0000313" key="2">
    <source>
        <dbReference type="EMBL" id="EEN56056.1"/>
    </source>
</evidence>
<dbReference type="AlphaFoldDB" id="C3YUD6"/>
<dbReference type="EMBL" id="GG666553">
    <property type="protein sequence ID" value="EEN56056.1"/>
    <property type="molecule type" value="Genomic_DNA"/>
</dbReference>
<accession>C3YUD6</accession>
<organism>
    <name type="scientific">Branchiostoma floridae</name>
    <name type="common">Florida lancelet</name>
    <name type="synonym">Amphioxus</name>
    <dbReference type="NCBI Taxonomy" id="7739"/>
    <lineage>
        <taxon>Eukaryota</taxon>
        <taxon>Metazoa</taxon>
        <taxon>Chordata</taxon>
        <taxon>Cephalochordata</taxon>
        <taxon>Leptocardii</taxon>
        <taxon>Amphioxiformes</taxon>
        <taxon>Branchiostomatidae</taxon>
        <taxon>Branchiostoma</taxon>
    </lineage>
</organism>
<reference evidence="2" key="1">
    <citation type="journal article" date="2008" name="Nature">
        <title>The amphioxus genome and the evolution of the chordate karyotype.</title>
        <authorList>
            <consortium name="US DOE Joint Genome Institute (JGI-PGF)"/>
            <person name="Putnam N.H."/>
            <person name="Butts T."/>
            <person name="Ferrier D.E.K."/>
            <person name="Furlong R.F."/>
            <person name="Hellsten U."/>
            <person name="Kawashima T."/>
            <person name="Robinson-Rechavi M."/>
            <person name="Shoguchi E."/>
            <person name="Terry A."/>
            <person name="Yu J.-K."/>
            <person name="Benito-Gutierrez E.L."/>
            <person name="Dubchak I."/>
            <person name="Garcia-Fernandez J."/>
            <person name="Gibson-Brown J.J."/>
            <person name="Grigoriev I.V."/>
            <person name="Horton A.C."/>
            <person name="de Jong P.J."/>
            <person name="Jurka J."/>
            <person name="Kapitonov V.V."/>
            <person name="Kohara Y."/>
            <person name="Kuroki Y."/>
            <person name="Lindquist E."/>
            <person name="Lucas S."/>
            <person name="Osoegawa K."/>
            <person name="Pennacchio L.A."/>
            <person name="Salamov A.A."/>
            <person name="Satou Y."/>
            <person name="Sauka-Spengler T."/>
            <person name="Schmutz J."/>
            <person name="Shin-I T."/>
            <person name="Toyoda A."/>
            <person name="Bronner-Fraser M."/>
            <person name="Fujiyama A."/>
            <person name="Holland L.Z."/>
            <person name="Holland P.W.H."/>
            <person name="Satoh N."/>
            <person name="Rokhsar D.S."/>
        </authorList>
    </citation>
    <scope>NUCLEOTIDE SEQUENCE [LARGE SCALE GENOMIC DNA]</scope>
    <source>
        <strain evidence="2">S238N-H82</strain>
        <tissue evidence="2">Testes</tissue>
    </source>
</reference>
<feature type="region of interest" description="Disordered" evidence="1">
    <location>
        <begin position="324"/>
        <end position="358"/>
    </location>
</feature>